<name>I8RJH5_9FIRM</name>
<reference evidence="1 2" key="1">
    <citation type="journal article" date="2012" name="J. Bacteriol.">
        <title>Draft Genome Sequences for Two Metal-Reducing Pelosinus fermentans Strains Isolated from a Cr(VI)-Contaminated Site and for Type Strain R7.</title>
        <authorList>
            <person name="Brown S.D."/>
            <person name="Podar M."/>
            <person name="Klingeman D.M."/>
            <person name="Johnson C.M."/>
            <person name="Yang Z.K."/>
            <person name="Utturkar S.M."/>
            <person name="Land M.L."/>
            <person name="Mosher J.J."/>
            <person name="Hurt R.A.Jr."/>
            <person name="Phelps T.J."/>
            <person name="Palumbo A.V."/>
            <person name="Arkin A.P."/>
            <person name="Hazen T.C."/>
            <person name="Elias D.A."/>
        </authorList>
    </citation>
    <scope>NUCLEOTIDE SEQUENCE [LARGE SCALE GENOMIC DNA]</scope>
    <source>
        <strain evidence="1 2">B4</strain>
    </source>
</reference>
<gene>
    <name evidence="1" type="ORF">FB4_3484</name>
</gene>
<comment type="caution">
    <text evidence="1">The sequence shown here is derived from an EMBL/GenBank/DDBJ whole genome shotgun (WGS) entry which is preliminary data.</text>
</comment>
<dbReference type="EMBL" id="AKVJ01000027">
    <property type="protein sequence ID" value="EIW18310.1"/>
    <property type="molecule type" value="Genomic_DNA"/>
</dbReference>
<keyword evidence="2" id="KW-1185">Reference proteome</keyword>
<organism evidence="1 2">
    <name type="scientific">Pelosinus fermentans B4</name>
    <dbReference type="NCBI Taxonomy" id="1149862"/>
    <lineage>
        <taxon>Bacteria</taxon>
        <taxon>Bacillati</taxon>
        <taxon>Bacillota</taxon>
        <taxon>Negativicutes</taxon>
        <taxon>Selenomonadales</taxon>
        <taxon>Sporomusaceae</taxon>
        <taxon>Pelosinus</taxon>
    </lineage>
</organism>
<dbReference type="Proteomes" id="UP000004324">
    <property type="component" value="Unassembled WGS sequence"/>
</dbReference>
<dbReference type="RefSeq" id="WP_007934462.1">
    <property type="nucleotide sequence ID" value="NZ_AKVJ01000027.1"/>
</dbReference>
<sequence length="142" mass="15656">MGFRLTVKGKDTIYLGENIIRLVNVQLSTPTDSKAKSTDVAATMWVTGKLLHTEGPSNSDTLKLFEWAQVPAQSSEAYSDVIVEVVSSDKIFRKVYFPNAFVVDYSERYNDTAGVGEFSMTLRQKADRLLQVKAEGGLSLGV</sequence>
<accession>I8RJH5</accession>
<proteinExistence type="predicted"/>
<dbReference type="PATRIC" id="fig|1149862.3.peg.2446"/>
<evidence type="ECO:0000313" key="1">
    <source>
        <dbReference type="EMBL" id="EIW18310.1"/>
    </source>
</evidence>
<evidence type="ECO:0000313" key="2">
    <source>
        <dbReference type="Proteomes" id="UP000004324"/>
    </source>
</evidence>
<evidence type="ECO:0008006" key="3">
    <source>
        <dbReference type="Google" id="ProtNLM"/>
    </source>
</evidence>
<dbReference type="OrthoDB" id="9810984at2"/>
<dbReference type="AlphaFoldDB" id="I8RJH5"/>
<protein>
    <recommendedName>
        <fullName evidence="3">Membrane-associated protease 1</fullName>
    </recommendedName>
</protein>